<dbReference type="InterPro" id="IPR026142">
    <property type="entry name" value="Pro_pase_1_reg_su_36"/>
</dbReference>
<name>A0A6J2WJB2_CHACN</name>
<feature type="region of interest" description="Disordered" evidence="1">
    <location>
        <begin position="359"/>
        <end position="432"/>
    </location>
</feature>
<dbReference type="GeneID" id="115824792"/>
<proteinExistence type="predicted"/>
<dbReference type="AlphaFoldDB" id="A0A6J2WJB2"/>
<dbReference type="PANTHER" id="PTHR21055:SF3">
    <property type="entry name" value="PROTEIN PHOSPHATASE 1 REGULATORY SUBUNIT 36"/>
    <property type="match status" value="1"/>
</dbReference>
<dbReference type="GO" id="GO:0019902">
    <property type="term" value="F:phosphatase binding"/>
    <property type="evidence" value="ECO:0007669"/>
    <property type="project" value="InterPro"/>
</dbReference>
<dbReference type="Pfam" id="PF14895">
    <property type="entry name" value="PPPI_inhib"/>
    <property type="match status" value="1"/>
</dbReference>
<feature type="compositionally biased region" description="Acidic residues" evidence="1">
    <location>
        <begin position="369"/>
        <end position="384"/>
    </location>
</feature>
<keyword evidence="2" id="KW-1185">Reference proteome</keyword>
<protein>
    <submittedName>
        <fullName evidence="3">Protein phosphatase 1 regulatory subunit 36</fullName>
    </submittedName>
</protein>
<gene>
    <name evidence="3" type="primary">ppp1r36</name>
</gene>
<accession>A0A6J2WJB2</accession>
<sequence length="432" mass="48605">MGVVDVPPSGRWTWNDETQTLDFTCIGLSVEVKENRKKTSASILNKLASKGPKGHATPSVRKREALERVNAVKSVGDAIRDSVTLDDVKQVALSLVQENEALRKPLGFLSVIKSRELDAFLVSLLLYLSCYFEKKALEKSPKPLVVEQSLMEKREMEMMSAKVELALKQLAFCYSSLVLSLGLVQRQHMAPGRNRAYSTHKERQLHECLYSFFCNVAWITFERRDLKDIRAEIGRLLHSDTFNPALRTQLEILDAEQVLNSSKDGSQSEPRKHGRNPLDKRDLWQRLALSKILTLRSPVMVSLLPNPWEEAPHLFHKSCPQKQPLTKLCDTRAVMEELSQQLASVRFGILGKPLSQFNSTLMPLGTKSEDEEDDDDYDDRDDEELGIRIKSSKTSLLGRGSMTAATDKHSGPSRANTTFSRATTEAMSSDTE</sequence>
<dbReference type="InParanoid" id="A0A6J2WJB2"/>
<dbReference type="Proteomes" id="UP000504632">
    <property type="component" value="Chromosome 12"/>
</dbReference>
<organism evidence="2 3">
    <name type="scientific">Chanos chanos</name>
    <name type="common">Milkfish</name>
    <name type="synonym">Mugil chanos</name>
    <dbReference type="NCBI Taxonomy" id="29144"/>
    <lineage>
        <taxon>Eukaryota</taxon>
        <taxon>Metazoa</taxon>
        <taxon>Chordata</taxon>
        <taxon>Craniata</taxon>
        <taxon>Vertebrata</taxon>
        <taxon>Euteleostomi</taxon>
        <taxon>Actinopterygii</taxon>
        <taxon>Neopterygii</taxon>
        <taxon>Teleostei</taxon>
        <taxon>Ostariophysi</taxon>
        <taxon>Gonorynchiformes</taxon>
        <taxon>Chanidae</taxon>
        <taxon>Chanos</taxon>
    </lineage>
</organism>
<reference evidence="3" key="1">
    <citation type="submission" date="2025-08" db="UniProtKB">
        <authorList>
            <consortium name="RefSeq"/>
        </authorList>
    </citation>
    <scope>IDENTIFICATION</scope>
</reference>
<evidence type="ECO:0000313" key="3">
    <source>
        <dbReference type="RefSeq" id="XP_030644403.1"/>
    </source>
</evidence>
<dbReference type="RefSeq" id="XP_030644403.1">
    <property type="nucleotide sequence ID" value="XM_030788543.1"/>
</dbReference>
<dbReference type="OrthoDB" id="6724830at2759"/>
<feature type="compositionally biased region" description="Polar residues" evidence="1">
    <location>
        <begin position="413"/>
        <end position="432"/>
    </location>
</feature>
<evidence type="ECO:0000256" key="1">
    <source>
        <dbReference type="SAM" id="MobiDB-lite"/>
    </source>
</evidence>
<dbReference type="PANTHER" id="PTHR21055">
    <property type="entry name" value="PROTEIN PHOSPHATASE 1 REGULATORY SUBUNIT 36"/>
    <property type="match status" value="1"/>
</dbReference>
<dbReference type="CTD" id="145376"/>
<evidence type="ECO:0000313" key="2">
    <source>
        <dbReference type="Proteomes" id="UP000504632"/>
    </source>
</evidence>